<dbReference type="EMBL" id="JAEPBG010000006">
    <property type="protein sequence ID" value="MBK4736052.1"/>
    <property type="molecule type" value="Genomic_DNA"/>
</dbReference>
<dbReference type="AlphaFoldDB" id="A0A934SZT0"/>
<dbReference type="RefSeq" id="WP_200593088.1">
    <property type="nucleotide sequence ID" value="NZ_JAEPBG010000006.1"/>
</dbReference>
<comment type="caution">
    <text evidence="1">The sequence shown here is derived from an EMBL/GenBank/DDBJ whole genome shotgun (WGS) entry which is preliminary data.</text>
</comment>
<evidence type="ECO:0000313" key="1">
    <source>
        <dbReference type="EMBL" id="MBK4736052.1"/>
    </source>
</evidence>
<protein>
    <submittedName>
        <fullName evidence="1">Uncharacterized protein</fullName>
    </submittedName>
</protein>
<gene>
    <name evidence="1" type="ORF">JJB74_15630</name>
</gene>
<sequence>MQTLHPRFGINQHNKPVDAVMRHPQITCGCIVCTEVELLGNAVSVPKGTRCKVLSRTTFLAEVEIEGQMQCGPVQVPLCAVHNETQMS</sequence>
<keyword evidence="2" id="KW-1185">Reference proteome</keyword>
<dbReference type="Proteomes" id="UP000622890">
    <property type="component" value="Unassembled WGS sequence"/>
</dbReference>
<name>A0A934SZT0_9BURK</name>
<evidence type="ECO:0000313" key="2">
    <source>
        <dbReference type="Proteomes" id="UP000622890"/>
    </source>
</evidence>
<accession>A0A934SZT0</accession>
<organism evidence="1 2">
    <name type="scientific">Noviherbaspirillum pedocola</name>
    <dbReference type="NCBI Taxonomy" id="2801341"/>
    <lineage>
        <taxon>Bacteria</taxon>
        <taxon>Pseudomonadati</taxon>
        <taxon>Pseudomonadota</taxon>
        <taxon>Betaproteobacteria</taxon>
        <taxon>Burkholderiales</taxon>
        <taxon>Oxalobacteraceae</taxon>
        <taxon>Noviherbaspirillum</taxon>
    </lineage>
</organism>
<proteinExistence type="predicted"/>
<reference evidence="1" key="1">
    <citation type="submission" date="2021-01" db="EMBL/GenBank/DDBJ databases">
        <title>Genome sequence of strain Noviherbaspirillum sp. DKR-6.</title>
        <authorList>
            <person name="Chaudhary D.K."/>
        </authorList>
    </citation>
    <scope>NUCLEOTIDE SEQUENCE</scope>
    <source>
        <strain evidence="1">DKR-6</strain>
    </source>
</reference>